<dbReference type="InterPro" id="IPR017972">
    <property type="entry name" value="Cyt_P450_CS"/>
</dbReference>
<dbReference type="PANTHER" id="PTHR24305:SF157">
    <property type="entry name" value="N-ACETYLTRYPTOPHAN 6-HYDROXYLASE IVOC-RELATED"/>
    <property type="match status" value="1"/>
</dbReference>
<dbReference type="GO" id="GO:0016705">
    <property type="term" value="F:oxidoreductase activity, acting on paired donors, with incorporation or reduction of molecular oxygen"/>
    <property type="evidence" value="ECO:0007669"/>
    <property type="project" value="InterPro"/>
</dbReference>
<evidence type="ECO:0000259" key="9">
    <source>
        <dbReference type="Pfam" id="PF01636"/>
    </source>
</evidence>
<evidence type="ECO:0000313" key="11">
    <source>
        <dbReference type="Proteomes" id="UP000622797"/>
    </source>
</evidence>
<dbReference type="Proteomes" id="UP000622797">
    <property type="component" value="Unassembled WGS sequence"/>
</dbReference>
<name>A0A8H4TVF3_9HYPO</name>
<evidence type="ECO:0000256" key="3">
    <source>
        <dbReference type="ARBA" id="ARBA00022617"/>
    </source>
</evidence>
<dbReference type="Gene3D" id="3.30.200.20">
    <property type="entry name" value="Phosphorylase Kinase, domain 1"/>
    <property type="match status" value="1"/>
</dbReference>
<comment type="similarity">
    <text evidence="2">Belongs to the cytochrome P450 family.</text>
</comment>
<keyword evidence="11" id="KW-1185">Reference proteome</keyword>
<dbReference type="PANTHER" id="PTHR24305">
    <property type="entry name" value="CYTOCHROME P450"/>
    <property type="match status" value="1"/>
</dbReference>
<keyword evidence="6 8" id="KW-0408">Iron</keyword>
<dbReference type="SUPFAM" id="SSF48264">
    <property type="entry name" value="Cytochrome P450"/>
    <property type="match status" value="1"/>
</dbReference>
<dbReference type="Pfam" id="PF01636">
    <property type="entry name" value="APH"/>
    <property type="match status" value="1"/>
</dbReference>
<dbReference type="InterPro" id="IPR002401">
    <property type="entry name" value="Cyt_P450_E_grp-I"/>
</dbReference>
<evidence type="ECO:0000256" key="5">
    <source>
        <dbReference type="ARBA" id="ARBA00023002"/>
    </source>
</evidence>
<gene>
    <name evidence="10" type="ORF">FSARC_7331</name>
</gene>
<evidence type="ECO:0000256" key="4">
    <source>
        <dbReference type="ARBA" id="ARBA00022723"/>
    </source>
</evidence>
<protein>
    <recommendedName>
        <fullName evidence="9">Aminoglycoside phosphotransferase domain-containing protein</fullName>
    </recommendedName>
</protein>
<keyword evidence="5" id="KW-0560">Oxidoreductase</keyword>
<dbReference type="InterPro" id="IPR036396">
    <property type="entry name" value="Cyt_P450_sf"/>
</dbReference>
<dbReference type="PRINTS" id="PR00463">
    <property type="entry name" value="EP450I"/>
</dbReference>
<feature type="domain" description="Aminoglycoside phosphotransferase" evidence="9">
    <location>
        <begin position="33"/>
        <end position="293"/>
    </location>
</feature>
<accession>A0A8H4TVF3</accession>
<comment type="cofactor">
    <cofactor evidence="1 8">
        <name>heme</name>
        <dbReference type="ChEBI" id="CHEBI:30413"/>
    </cofactor>
</comment>
<dbReference type="InterPro" id="IPR011009">
    <property type="entry name" value="Kinase-like_dom_sf"/>
</dbReference>
<dbReference type="GO" id="GO:0005506">
    <property type="term" value="F:iron ion binding"/>
    <property type="evidence" value="ECO:0007669"/>
    <property type="project" value="InterPro"/>
</dbReference>
<dbReference type="InterPro" id="IPR050121">
    <property type="entry name" value="Cytochrome_P450_monoxygenase"/>
</dbReference>
<dbReference type="CDD" id="cd11062">
    <property type="entry name" value="CYP58-like"/>
    <property type="match status" value="1"/>
</dbReference>
<keyword evidence="7" id="KW-0503">Monooxygenase</keyword>
<dbReference type="PROSITE" id="PS00086">
    <property type="entry name" value="CYTOCHROME_P450"/>
    <property type="match status" value="1"/>
</dbReference>
<dbReference type="GO" id="GO:0020037">
    <property type="term" value="F:heme binding"/>
    <property type="evidence" value="ECO:0007669"/>
    <property type="project" value="InterPro"/>
</dbReference>
<reference evidence="10" key="2">
    <citation type="submission" date="2020-05" db="EMBL/GenBank/DDBJ databases">
        <authorList>
            <person name="Kim H.-S."/>
            <person name="Proctor R.H."/>
            <person name="Brown D.W."/>
        </authorList>
    </citation>
    <scope>NUCLEOTIDE SEQUENCE</scope>
    <source>
        <strain evidence="10">NRRL 20472</strain>
    </source>
</reference>
<evidence type="ECO:0000256" key="2">
    <source>
        <dbReference type="ARBA" id="ARBA00010617"/>
    </source>
</evidence>
<dbReference type="SUPFAM" id="SSF56112">
    <property type="entry name" value="Protein kinase-like (PK-like)"/>
    <property type="match status" value="1"/>
</dbReference>
<dbReference type="InterPro" id="IPR002575">
    <property type="entry name" value="Aminoglycoside_PTrfase"/>
</dbReference>
<dbReference type="Gene3D" id="1.10.630.10">
    <property type="entry name" value="Cytochrome P450"/>
    <property type="match status" value="1"/>
</dbReference>
<dbReference type="AlphaFoldDB" id="A0A8H4TVF3"/>
<evidence type="ECO:0000256" key="8">
    <source>
        <dbReference type="PIRSR" id="PIRSR602401-1"/>
    </source>
</evidence>
<dbReference type="EMBL" id="JABEXW010000391">
    <property type="protein sequence ID" value="KAF4964732.1"/>
    <property type="molecule type" value="Genomic_DNA"/>
</dbReference>
<dbReference type="GO" id="GO:0004497">
    <property type="term" value="F:monooxygenase activity"/>
    <property type="evidence" value="ECO:0007669"/>
    <property type="project" value="UniProtKB-KW"/>
</dbReference>
<keyword evidence="4 8" id="KW-0479">Metal-binding</keyword>
<keyword evidence="3 8" id="KW-0349">Heme</keyword>
<organism evidence="10 11">
    <name type="scientific">Fusarium sarcochroum</name>
    <dbReference type="NCBI Taxonomy" id="1208366"/>
    <lineage>
        <taxon>Eukaryota</taxon>
        <taxon>Fungi</taxon>
        <taxon>Dikarya</taxon>
        <taxon>Ascomycota</taxon>
        <taxon>Pezizomycotina</taxon>
        <taxon>Sordariomycetes</taxon>
        <taxon>Hypocreomycetidae</taxon>
        <taxon>Hypocreales</taxon>
        <taxon>Nectriaceae</taxon>
        <taxon>Fusarium</taxon>
        <taxon>Fusarium lateritium species complex</taxon>
    </lineage>
</organism>
<reference evidence="10" key="1">
    <citation type="journal article" date="2020" name="BMC Genomics">
        <title>Correction to: Identification and distribution of gene clusters required for synthesis of sphingolipid metabolism inhibitors in diverse species of the filamentous fungus Fusarium.</title>
        <authorList>
            <person name="Kim H.S."/>
            <person name="Lohmar J.M."/>
            <person name="Busman M."/>
            <person name="Brown D.W."/>
            <person name="Naumann T.A."/>
            <person name="Divon H.H."/>
            <person name="Lysoe E."/>
            <person name="Uhlig S."/>
            <person name="Proctor R.H."/>
        </authorList>
    </citation>
    <scope>NUCLEOTIDE SEQUENCE</scope>
    <source>
        <strain evidence="10">NRRL 20472</strain>
    </source>
</reference>
<evidence type="ECO:0000256" key="6">
    <source>
        <dbReference type="ARBA" id="ARBA00023004"/>
    </source>
</evidence>
<dbReference type="Pfam" id="PF00067">
    <property type="entry name" value="p450"/>
    <property type="match status" value="1"/>
</dbReference>
<evidence type="ECO:0000256" key="1">
    <source>
        <dbReference type="ARBA" id="ARBA00001971"/>
    </source>
</evidence>
<proteinExistence type="inferred from homology"/>
<feature type="binding site" description="axial binding residue" evidence="8">
    <location>
        <position position="807"/>
    </location>
    <ligand>
        <name>heme</name>
        <dbReference type="ChEBI" id="CHEBI:30413"/>
    </ligand>
    <ligandPart>
        <name>Fe</name>
        <dbReference type="ChEBI" id="CHEBI:18248"/>
    </ligandPart>
</feature>
<dbReference type="Gene3D" id="3.90.1200.10">
    <property type="match status" value="1"/>
</dbReference>
<evidence type="ECO:0000256" key="7">
    <source>
        <dbReference type="ARBA" id="ARBA00023033"/>
    </source>
</evidence>
<dbReference type="InterPro" id="IPR001128">
    <property type="entry name" value="Cyt_P450"/>
</dbReference>
<evidence type="ECO:0000313" key="10">
    <source>
        <dbReference type="EMBL" id="KAF4964732.1"/>
    </source>
</evidence>
<dbReference type="PRINTS" id="PR00385">
    <property type="entry name" value="P450"/>
</dbReference>
<sequence length="877" mass="98677">MTPKVTPDEIRQKVSAWLNTTPYATVSLEPLTGGQANFTYLVNLLYPLQDGTTKVVVKHGEPYMARHPANAVTINRCDAEAECLAELAANEARLAQAGSTPYTVKTTKFYTYDTTTKTLVLEYVPNAIELKSFSLGHFPSPTPESLRQPVHDLGKALAEYIVGFHTMTRKTVQDWATHQDAERHTSLDTVLNRSDEMQKLKHYINFDWLMDRVDQFPSVLTEAKDTFLEIKHMALQELSNPSSDLTIIHGDFCLQNVLQENTPLEPGAAKTVYVVDWENAQLGVASLDHGEMLGEMYVLWLCKRIDAGLWMFQGYAEGIGPQSEASAWRNAIQLGVHLLSFGSLASGWDTPEQVEDMARLARDIIVKAWNKDRTWFEQSDFACLFTGVTENPLAKFPGPKLAALTSWYNGYYDLVKGGQYIWAIDEMHRKYGPIVRTRPDALHVSDPAFIDKWYTQSPKHRREKAYTITQCVLAPGSIIATEDHDLHRARRTVLNPYFSSQNVMRLVPAINDTLLNLLRRMSGWAKEGQPVSLNPPYRAATKDVIQLYCFGEGEKCLDMDDCNAAFFDVIQPHPVMHMGTYAYWLAKLMADLPPSLMLAFVPRIAVFATFIRASCSLSAQIEHLKKAGNLAEGKTIFHEILRSDIPASEQGTKRLTDEAMVLVTAGSETTASTLAAITYHLLADPTLMARLRTELKTVMSDPDQLPVQTKLNNLPFLNALIEEAIRLYPGGSHRQDRLAPNEDIVYEAPNGQTHIIRAGTIVGMAAPLVNRDPHLYPNPREFRPERYLENPNLASYQFSFSKGARQCIGINLAYQELRILTAGIFRKYDVFDSSKEKQSGPTMELYKTKRDDIDVYADYFTMGQYPGSKGLRVIIRE</sequence>
<comment type="caution">
    <text evidence="10">The sequence shown here is derived from an EMBL/GenBank/DDBJ whole genome shotgun (WGS) entry which is preliminary data.</text>
</comment>
<dbReference type="OrthoDB" id="3945418at2759"/>